<dbReference type="RefSeq" id="WP_123657409.1">
    <property type="nucleotide sequence ID" value="NZ_AYKG01000010.1"/>
</dbReference>
<dbReference type="OrthoDB" id="5242612at2"/>
<feature type="signal peptide" evidence="1">
    <location>
        <begin position="1"/>
        <end position="27"/>
    </location>
</feature>
<proteinExistence type="predicted"/>
<evidence type="ECO:0000256" key="1">
    <source>
        <dbReference type="SAM" id="SignalP"/>
    </source>
</evidence>
<dbReference type="InterPro" id="IPR009045">
    <property type="entry name" value="Zn_M74/Hedgehog-like"/>
</dbReference>
<keyword evidence="4" id="KW-1185">Reference proteome</keyword>
<evidence type="ECO:0000313" key="4">
    <source>
        <dbReference type="Proteomes" id="UP000285310"/>
    </source>
</evidence>
<dbReference type="Proteomes" id="UP000285310">
    <property type="component" value="Unassembled WGS sequence"/>
</dbReference>
<reference evidence="3 4" key="1">
    <citation type="submission" date="2013-10" db="EMBL/GenBank/DDBJ databases">
        <title>Salinisphaera japonica YTM-1 Genome Sequencing.</title>
        <authorList>
            <person name="Lai Q."/>
            <person name="Li C."/>
            <person name="Shao Z."/>
        </authorList>
    </citation>
    <scope>NUCLEOTIDE SEQUENCE [LARGE SCALE GENOMIC DNA]</scope>
    <source>
        <strain evidence="3 4">YTM-1</strain>
    </source>
</reference>
<dbReference type="EMBL" id="AYKG01000010">
    <property type="protein sequence ID" value="ROO30727.1"/>
    <property type="molecule type" value="Genomic_DNA"/>
</dbReference>
<dbReference type="Gene3D" id="3.30.1380.10">
    <property type="match status" value="1"/>
</dbReference>
<accession>A0A423PYM9</accession>
<name>A0A423PYM9_9GAMM</name>
<organism evidence="3 4">
    <name type="scientific">Salinisphaera japonica YTM-1</name>
    <dbReference type="NCBI Taxonomy" id="1209778"/>
    <lineage>
        <taxon>Bacteria</taxon>
        <taxon>Pseudomonadati</taxon>
        <taxon>Pseudomonadota</taxon>
        <taxon>Gammaproteobacteria</taxon>
        <taxon>Salinisphaerales</taxon>
        <taxon>Salinisphaeraceae</taxon>
        <taxon>Salinisphaera</taxon>
    </lineage>
</organism>
<dbReference type="Pfam" id="PF08291">
    <property type="entry name" value="Peptidase_M15_3"/>
    <property type="match status" value="1"/>
</dbReference>
<dbReference type="AlphaFoldDB" id="A0A423PYM9"/>
<dbReference type="InterPro" id="IPR013230">
    <property type="entry name" value="Peptidase_M15A_C"/>
</dbReference>
<keyword evidence="1" id="KW-0732">Signal</keyword>
<evidence type="ECO:0000313" key="3">
    <source>
        <dbReference type="EMBL" id="ROO30727.1"/>
    </source>
</evidence>
<gene>
    <name evidence="3" type="ORF">SAJA_04305</name>
</gene>
<evidence type="ECO:0000259" key="2">
    <source>
        <dbReference type="Pfam" id="PF08291"/>
    </source>
</evidence>
<protein>
    <recommendedName>
        <fullName evidence="2">Peptidase M15A C-terminal domain-containing protein</fullName>
    </recommendedName>
</protein>
<comment type="caution">
    <text evidence="3">The sequence shown here is derived from an EMBL/GenBank/DDBJ whole genome shotgun (WGS) entry which is preliminary data.</text>
</comment>
<dbReference type="InParanoid" id="A0A423PYM9"/>
<feature type="domain" description="Peptidase M15A C-terminal" evidence="2">
    <location>
        <begin position="188"/>
        <end position="258"/>
    </location>
</feature>
<dbReference type="SUPFAM" id="SSF55166">
    <property type="entry name" value="Hedgehog/DD-peptidase"/>
    <property type="match status" value="1"/>
</dbReference>
<sequence>MTPGKRLLAAATVAVSLAAGLATPSLAADKTDADFALRVGDGLLDRHVTSAFVVPAGAIRIAARDLPKNAVMRLTSTADLAITATGKNAWQVAAPKQPGVYPIKIANAETGSGRRINLFVMTPFDPDRAELNGYRIGHYEAKALRGRAIYAPPEALMPVTRQTIDARLSPHFTIGQFLCHQQADHWPKYVRVRPRLVAKLEAVRAALGERGIKADTLTVMSGYRTPQYNRDIGNTTSYSRHLYGGAADIFVDTNDDGRMDDLNGDGQVDIEDARWLADLIAGIDGAHPRFAGGLSAYPANAAHGPFVHTDVRGVAVRW</sequence>
<feature type="chain" id="PRO_5019316111" description="Peptidase M15A C-terminal domain-containing protein" evidence="1">
    <location>
        <begin position="28"/>
        <end position="318"/>
    </location>
</feature>